<dbReference type="SUPFAM" id="SSF51735">
    <property type="entry name" value="NAD(P)-binding Rossmann-fold domains"/>
    <property type="match status" value="1"/>
</dbReference>
<accession>A0AA41PY60</accession>
<comment type="caution">
    <text evidence="3">The sequence shown here is derived from an EMBL/GenBank/DDBJ whole genome shotgun (WGS) entry which is preliminary data.</text>
</comment>
<dbReference type="InterPro" id="IPR051207">
    <property type="entry name" value="ComplexI_NDUFA9_subunit"/>
</dbReference>
<evidence type="ECO:0000259" key="2">
    <source>
        <dbReference type="Pfam" id="PF07993"/>
    </source>
</evidence>
<dbReference type="InterPro" id="IPR013120">
    <property type="entry name" value="FAR_NAD-bd"/>
</dbReference>
<keyword evidence="4" id="KW-1185">Reference proteome</keyword>
<dbReference type="Gene3D" id="3.40.50.720">
    <property type="entry name" value="NAD(P)-binding Rossmann-like Domain"/>
    <property type="match status" value="1"/>
</dbReference>
<feature type="domain" description="Thioester reductase (TE)" evidence="2">
    <location>
        <begin position="99"/>
        <end position="268"/>
    </location>
</feature>
<dbReference type="RefSeq" id="WP_235051482.1">
    <property type="nucleotide sequence ID" value="NZ_JAKFHA010000003.1"/>
</dbReference>
<dbReference type="PANTHER" id="PTHR12126">
    <property type="entry name" value="NADH-UBIQUINONE OXIDOREDUCTASE 39 KDA SUBUNIT-RELATED"/>
    <property type="match status" value="1"/>
</dbReference>
<evidence type="ECO:0000313" key="3">
    <source>
        <dbReference type="EMBL" id="MCF2527346.1"/>
    </source>
</evidence>
<gene>
    <name evidence="3" type="ORF">LZ495_09000</name>
</gene>
<dbReference type="GO" id="GO:0044877">
    <property type="term" value="F:protein-containing complex binding"/>
    <property type="evidence" value="ECO:0007669"/>
    <property type="project" value="TreeGrafter"/>
</dbReference>
<dbReference type="Proteomes" id="UP001165378">
    <property type="component" value="Unassembled WGS sequence"/>
</dbReference>
<reference evidence="3" key="1">
    <citation type="submission" date="2022-01" db="EMBL/GenBank/DDBJ databases">
        <title>Genome-Based Taxonomic Classification of the Phylum Actinobacteria.</title>
        <authorList>
            <person name="Gao Y."/>
        </authorList>
    </citation>
    <scope>NUCLEOTIDE SEQUENCE</scope>
    <source>
        <strain evidence="3">KLBMP 8922</strain>
    </source>
</reference>
<sequence>MSRLSEPLCPVRMPVTVPAVPVPASAALPSPSPAPDHDAQPEPTEDPEMSGRMSEEAPVVLLTGASGVVGEAIARALRPAFHVVSLRGRRPSVHAHDEVRADLAAPRLGLDSRVWADLAARADVVVHAGGRACFDGSSDSFQCVNVSGTRRMAELAHDAGVPLIHISSAFVEHMDEARVAGALLPDECAARPVAYLESKIAAERAVSASDALACVVRPSVVMGDTGTGWTPEQQCVHGHIRMLLAGVHTSAVGPHQRLDMIPRDTLGQAVAALAAVAVRDPARLPALYWACAGPAAPTCEEFAYQVRDTAGAAGLRLAVPEFHDPVKAPLRDYPGWDALPQDLRTVLGLQAAGSTTLGVGASFPTSYGSRALAGGPAALTPAQALENLAADVRFVLTDRGRSTAAARTGR</sequence>
<dbReference type="PANTHER" id="PTHR12126:SF11">
    <property type="entry name" value="NADH DEHYDROGENASE [UBIQUINONE] 1 ALPHA SUBCOMPLEX SUBUNIT 9, MITOCHONDRIAL"/>
    <property type="match status" value="1"/>
</dbReference>
<dbReference type="EMBL" id="JAKFHA010000003">
    <property type="protein sequence ID" value="MCF2527346.1"/>
    <property type="molecule type" value="Genomic_DNA"/>
</dbReference>
<proteinExistence type="predicted"/>
<organism evidence="3 4">
    <name type="scientific">Yinghuangia soli</name>
    <dbReference type="NCBI Taxonomy" id="2908204"/>
    <lineage>
        <taxon>Bacteria</taxon>
        <taxon>Bacillati</taxon>
        <taxon>Actinomycetota</taxon>
        <taxon>Actinomycetes</taxon>
        <taxon>Kitasatosporales</taxon>
        <taxon>Streptomycetaceae</taxon>
        <taxon>Yinghuangia</taxon>
    </lineage>
</organism>
<dbReference type="AlphaFoldDB" id="A0AA41PY60"/>
<dbReference type="Pfam" id="PF07993">
    <property type="entry name" value="NAD_binding_4"/>
    <property type="match status" value="1"/>
</dbReference>
<feature type="region of interest" description="Disordered" evidence="1">
    <location>
        <begin position="24"/>
        <end position="54"/>
    </location>
</feature>
<name>A0AA41PY60_9ACTN</name>
<protein>
    <submittedName>
        <fullName evidence="3">SDR family oxidoreductase</fullName>
    </submittedName>
</protein>
<evidence type="ECO:0000313" key="4">
    <source>
        <dbReference type="Proteomes" id="UP001165378"/>
    </source>
</evidence>
<dbReference type="InterPro" id="IPR036291">
    <property type="entry name" value="NAD(P)-bd_dom_sf"/>
</dbReference>
<evidence type="ECO:0000256" key="1">
    <source>
        <dbReference type="SAM" id="MobiDB-lite"/>
    </source>
</evidence>